<dbReference type="AlphaFoldDB" id="A0A0A9Z905"/>
<dbReference type="EMBL" id="GBHO01003771">
    <property type="protein sequence ID" value="JAG39833.1"/>
    <property type="molecule type" value="Transcribed_RNA"/>
</dbReference>
<name>A0A0A9Z905_LYGHE</name>
<protein>
    <recommendedName>
        <fullName evidence="4">DDE Tnp4 domain-containing protein</fullName>
    </recommendedName>
</protein>
<feature type="region of interest" description="Disordered" evidence="3">
    <location>
        <begin position="1"/>
        <end position="48"/>
    </location>
</feature>
<dbReference type="PANTHER" id="PTHR23080">
    <property type="entry name" value="THAP DOMAIN PROTEIN"/>
    <property type="match status" value="1"/>
</dbReference>
<evidence type="ECO:0000256" key="2">
    <source>
        <dbReference type="ARBA" id="ARBA00022723"/>
    </source>
</evidence>
<feature type="region of interest" description="Disordered" evidence="3">
    <location>
        <begin position="78"/>
        <end position="99"/>
    </location>
</feature>
<comment type="cofactor">
    <cofactor evidence="1">
        <name>a divalent metal cation</name>
        <dbReference type="ChEBI" id="CHEBI:60240"/>
    </cofactor>
</comment>
<feature type="domain" description="DDE Tnp4" evidence="4">
    <location>
        <begin position="469"/>
        <end position="602"/>
    </location>
</feature>
<reference evidence="5" key="1">
    <citation type="journal article" date="2014" name="PLoS ONE">
        <title>Transcriptome-Based Identification of ABC Transporters in the Western Tarnished Plant Bug Lygus hesperus.</title>
        <authorList>
            <person name="Hull J.J."/>
            <person name="Chaney K."/>
            <person name="Geib S.M."/>
            <person name="Fabrick J.A."/>
            <person name="Brent C.S."/>
            <person name="Walsh D."/>
            <person name="Lavine L.C."/>
        </authorList>
    </citation>
    <scope>NUCLEOTIDE SEQUENCE</scope>
</reference>
<proteinExistence type="predicted"/>
<organism evidence="5">
    <name type="scientific">Lygus hesperus</name>
    <name type="common">Western plant bug</name>
    <dbReference type="NCBI Taxonomy" id="30085"/>
    <lineage>
        <taxon>Eukaryota</taxon>
        <taxon>Metazoa</taxon>
        <taxon>Ecdysozoa</taxon>
        <taxon>Arthropoda</taxon>
        <taxon>Hexapoda</taxon>
        <taxon>Insecta</taxon>
        <taxon>Pterygota</taxon>
        <taxon>Neoptera</taxon>
        <taxon>Paraneoptera</taxon>
        <taxon>Hemiptera</taxon>
        <taxon>Heteroptera</taxon>
        <taxon>Panheteroptera</taxon>
        <taxon>Cimicomorpha</taxon>
        <taxon>Miridae</taxon>
        <taxon>Mirini</taxon>
        <taxon>Lygus</taxon>
    </lineage>
</organism>
<dbReference type="GO" id="GO:0046872">
    <property type="term" value="F:metal ion binding"/>
    <property type="evidence" value="ECO:0007669"/>
    <property type="project" value="UniProtKB-KW"/>
</dbReference>
<feature type="compositionally biased region" description="Basic and acidic residues" evidence="3">
    <location>
        <begin position="85"/>
        <end position="97"/>
    </location>
</feature>
<dbReference type="Pfam" id="PF13359">
    <property type="entry name" value="DDE_Tnp_4"/>
    <property type="match status" value="1"/>
</dbReference>
<evidence type="ECO:0000256" key="3">
    <source>
        <dbReference type="SAM" id="MobiDB-lite"/>
    </source>
</evidence>
<evidence type="ECO:0000259" key="4">
    <source>
        <dbReference type="Pfam" id="PF13359"/>
    </source>
</evidence>
<dbReference type="InterPro" id="IPR027806">
    <property type="entry name" value="HARBI1_dom"/>
</dbReference>
<dbReference type="PANTHER" id="PTHR23080:SF133">
    <property type="entry name" value="SI:CH211-262I1.5-RELATED"/>
    <property type="match status" value="1"/>
</dbReference>
<evidence type="ECO:0000256" key="1">
    <source>
        <dbReference type="ARBA" id="ARBA00001968"/>
    </source>
</evidence>
<reference evidence="5" key="2">
    <citation type="submission" date="2014-07" db="EMBL/GenBank/DDBJ databases">
        <authorList>
            <person name="Hull J."/>
        </authorList>
    </citation>
    <scope>NUCLEOTIDE SEQUENCE</scope>
</reference>
<gene>
    <name evidence="5" type="ORF">CM83_37993</name>
</gene>
<keyword evidence="2" id="KW-0479">Metal-binding</keyword>
<accession>A0A0A9Z905</accession>
<sequence>MEEEDSRTVPYKHEDESTSVPSMALEHGYARPSPSAIHEQGNPPPMFLVVESEPNTNYQCEQGVDCSEFISMDDGASQEDLADCPTREHSPEPDPMHVSDTGNEDCLQNDKETFHDENMVVDDDPSTGRQVTDLIHPDTPYRPLDKPNCHSVEVQVSIESSDTQEFNFTCSWERTGSFLGPRNAIVQCNVAKGWCIGVPKVNFIPPPTPPPKWSSKPAATVMHRKPVPIIVKDKNKQYGRNKVDHILFSRSIGVQCHLTPRRGYTVSSKAIQACLPISSYNNLSFLPKADNSVIPKKLPVQLPDSITITRVTPQTPSEDGDSVSAISIIEPDVSVNTVHATHKGFRGFDSIEESNHAVIDLENLSGFGTDIFQSLLKKLDISGNITPLLSNKSLLLMFLMTLNLGIPSSALGVLFGLDGTTTLDLVLTTLRTLRTRIRSVLYMPSQTTISSELPSYFRGVYKKVRIILVCAEFVVEEPKSEAERVKHYSDTKGTCTFKAVIAMTPSGKVCFKSKPYRGQTSFETIIKECNIVAYLECGDVVLAESLLPEMQIILQKGVLVVVPSTVVVKEDESSRKSLRGSEDVFGIEVRKHIERCTRRLTSVRLMREIPCSMFPYITELLQVWYSIINQMPPILRHDQPE</sequence>
<evidence type="ECO:0000313" key="5">
    <source>
        <dbReference type="EMBL" id="JAG39833.1"/>
    </source>
</evidence>